<dbReference type="Proteomes" id="UP000269019">
    <property type="component" value="Chromosome"/>
</dbReference>
<dbReference type="RefSeq" id="WP_123927945.1">
    <property type="nucleotide sequence ID" value="NZ_CP033896.1"/>
</dbReference>
<dbReference type="EMBL" id="CP033896">
    <property type="protein sequence ID" value="AZA13622.1"/>
    <property type="molecule type" value="Genomic_DNA"/>
</dbReference>
<dbReference type="InterPro" id="IPR013154">
    <property type="entry name" value="ADH-like_N"/>
</dbReference>
<dbReference type="Pfam" id="PF08240">
    <property type="entry name" value="ADH_N"/>
    <property type="match status" value="1"/>
</dbReference>
<dbReference type="PANTHER" id="PTHR48106:SF13">
    <property type="entry name" value="QUINONE OXIDOREDUCTASE-RELATED"/>
    <property type="match status" value="1"/>
</dbReference>
<dbReference type="GO" id="GO:0005829">
    <property type="term" value="C:cytosol"/>
    <property type="evidence" value="ECO:0007669"/>
    <property type="project" value="TreeGrafter"/>
</dbReference>
<evidence type="ECO:0000259" key="3">
    <source>
        <dbReference type="SMART" id="SM00829"/>
    </source>
</evidence>
<dbReference type="CDD" id="cd05286">
    <property type="entry name" value="QOR2"/>
    <property type="match status" value="1"/>
</dbReference>
<dbReference type="InterPro" id="IPR020843">
    <property type="entry name" value="ER"/>
</dbReference>
<evidence type="ECO:0000256" key="1">
    <source>
        <dbReference type="ARBA" id="ARBA00022857"/>
    </source>
</evidence>
<dbReference type="InterPro" id="IPR047618">
    <property type="entry name" value="QOR-like"/>
</dbReference>
<dbReference type="SMART" id="SM00829">
    <property type="entry name" value="PKS_ER"/>
    <property type="match status" value="1"/>
</dbReference>
<name>A0A3G6J723_9CORY</name>
<dbReference type="EC" id="1.6.5.5" evidence="4"/>
<keyword evidence="5" id="KW-1185">Reference proteome</keyword>
<dbReference type="GO" id="GO:0035925">
    <property type="term" value="F:mRNA 3'-UTR AU-rich region binding"/>
    <property type="evidence" value="ECO:0007669"/>
    <property type="project" value="TreeGrafter"/>
</dbReference>
<dbReference type="AlphaFoldDB" id="A0A3G6J723"/>
<keyword evidence="2 4" id="KW-0560">Oxidoreductase</keyword>
<dbReference type="InterPro" id="IPR011032">
    <property type="entry name" value="GroES-like_sf"/>
</dbReference>
<dbReference type="Gene3D" id="3.90.180.10">
    <property type="entry name" value="Medium-chain alcohol dehydrogenases, catalytic domain"/>
    <property type="match status" value="1"/>
</dbReference>
<dbReference type="Gene3D" id="3.40.50.720">
    <property type="entry name" value="NAD(P)-binding Rossmann-like Domain"/>
    <property type="match status" value="1"/>
</dbReference>
<dbReference type="InterPro" id="IPR013149">
    <property type="entry name" value="ADH-like_C"/>
</dbReference>
<evidence type="ECO:0000313" key="4">
    <source>
        <dbReference type="EMBL" id="AZA13622.1"/>
    </source>
</evidence>
<dbReference type="Pfam" id="PF00107">
    <property type="entry name" value="ADH_zinc_N"/>
    <property type="match status" value="1"/>
</dbReference>
<dbReference type="PANTHER" id="PTHR48106">
    <property type="entry name" value="QUINONE OXIDOREDUCTASE PIG3-RELATED"/>
    <property type="match status" value="1"/>
</dbReference>
<sequence length="321" mass="33859">MRAIYLTATGGSEVLNLAEVPTPSPQPGEALVKVSHAGINYIDTYVREGIYPRKLPLIPGFAGAGQVVTDTTNTIAEGTTVAWCDGFGSYAEYVCVPADRLVQVPAEIPLPVAATMLLQGITADYLVRDIGHLTAGKTCVLTGGAGGVGLIATQMAKQLGATVITLVSTEDKAARSRAAGADHVLTYEDNDVQAVLALTNDEGVDVVFDGVGATTFHQLLAAVKRRGLYCLFGAASGPVDPIDPQLLNKHGSLFLTRPKIDDYTTNTQEFHERATRVARLVADGSLTIDVDDRFTLAQARQAHEALQARQTTGSVVLTVAT</sequence>
<reference evidence="4 5" key="1">
    <citation type="submission" date="2018-11" db="EMBL/GenBank/DDBJ databases">
        <authorList>
            <person name="Kleinhagauer T."/>
            <person name="Glaeser S.P."/>
            <person name="Spergser J."/>
            <person name="Ruckert C."/>
            <person name="Kaempfer P."/>
            <person name="Busse H.-J."/>
        </authorList>
    </citation>
    <scope>NUCLEOTIDE SEQUENCE [LARGE SCALE GENOMIC DNA]</scope>
    <source>
        <strain evidence="4 5">200CH</strain>
    </source>
</reference>
<evidence type="ECO:0000313" key="5">
    <source>
        <dbReference type="Proteomes" id="UP000269019"/>
    </source>
</evidence>
<feature type="domain" description="Enoyl reductase (ER)" evidence="3">
    <location>
        <begin position="10"/>
        <end position="317"/>
    </location>
</feature>
<dbReference type="SUPFAM" id="SSF50129">
    <property type="entry name" value="GroES-like"/>
    <property type="match status" value="1"/>
</dbReference>
<proteinExistence type="predicted"/>
<dbReference type="GO" id="GO:0003960">
    <property type="term" value="F:quinone reductase (NADPH) activity"/>
    <property type="evidence" value="ECO:0007669"/>
    <property type="project" value="UniProtKB-EC"/>
</dbReference>
<dbReference type="OrthoDB" id="9805883at2"/>
<organism evidence="4 5">
    <name type="scientific">Corynebacterium choanae</name>
    <dbReference type="NCBI Taxonomy" id="1862358"/>
    <lineage>
        <taxon>Bacteria</taxon>
        <taxon>Bacillati</taxon>
        <taxon>Actinomycetota</taxon>
        <taxon>Actinomycetes</taxon>
        <taxon>Mycobacteriales</taxon>
        <taxon>Corynebacteriaceae</taxon>
        <taxon>Corynebacterium</taxon>
    </lineage>
</organism>
<dbReference type="KEGG" id="ccho:CCHOA_06115"/>
<keyword evidence="1" id="KW-0521">NADP</keyword>
<dbReference type="InterPro" id="IPR036291">
    <property type="entry name" value="NAD(P)-bd_dom_sf"/>
</dbReference>
<dbReference type="SUPFAM" id="SSF51735">
    <property type="entry name" value="NAD(P)-binding Rossmann-fold domains"/>
    <property type="match status" value="1"/>
</dbReference>
<accession>A0A3G6J723</accession>
<protein>
    <submittedName>
        <fullName evidence="4">Quinone oxidoreductase 1</fullName>
        <ecNumber evidence="4">1.6.5.5</ecNumber>
    </submittedName>
</protein>
<dbReference type="GO" id="GO:0070402">
    <property type="term" value="F:NADPH binding"/>
    <property type="evidence" value="ECO:0007669"/>
    <property type="project" value="TreeGrafter"/>
</dbReference>
<evidence type="ECO:0000256" key="2">
    <source>
        <dbReference type="ARBA" id="ARBA00023002"/>
    </source>
</evidence>
<gene>
    <name evidence="4" type="primary">qorA1</name>
    <name evidence="4" type="ORF">CCHOA_06115</name>
</gene>